<name>A0A8H4CJL2_COLGL</name>
<evidence type="ECO:0000256" key="1">
    <source>
        <dbReference type="SAM" id="MobiDB-lite"/>
    </source>
</evidence>
<keyword evidence="3" id="KW-1185">Reference proteome</keyword>
<accession>A0A8H4CJL2</accession>
<proteinExistence type="predicted"/>
<feature type="compositionally biased region" description="Basic and acidic residues" evidence="1">
    <location>
        <begin position="96"/>
        <end position="110"/>
    </location>
</feature>
<reference evidence="2" key="2">
    <citation type="submission" date="2020-03" db="EMBL/GenBank/DDBJ databases">
        <authorList>
            <person name="Fu F.-F."/>
            <person name="Chen J."/>
        </authorList>
    </citation>
    <scope>NUCLEOTIDE SEQUENCE</scope>
    <source>
        <strain evidence="2">Lc1</strain>
    </source>
</reference>
<protein>
    <submittedName>
        <fullName evidence="2">Uncharacterized protein</fullName>
    </submittedName>
</protein>
<gene>
    <name evidence="2" type="ORF">GCG54_00010456</name>
</gene>
<evidence type="ECO:0000313" key="2">
    <source>
        <dbReference type="EMBL" id="KAF3805180.1"/>
    </source>
</evidence>
<sequence length="110" mass="12279">MANCPRVHGIGVVKGHRNDVATGSENQVWDKGVMGLRGVQVTVEECRNAESKCIYLDDYNQDEVVKDNDYLKIGYIFYKSESNGMGAGGFTQRGSRNHDGIYYHNSEEKG</sequence>
<feature type="non-terminal residue" evidence="2">
    <location>
        <position position="1"/>
    </location>
</feature>
<dbReference type="RefSeq" id="XP_045264339.1">
    <property type="nucleotide sequence ID" value="XM_045410380.1"/>
</dbReference>
<comment type="caution">
    <text evidence="2">The sequence shown here is derived from an EMBL/GenBank/DDBJ whole genome shotgun (WGS) entry which is preliminary data.</text>
</comment>
<evidence type="ECO:0000313" key="3">
    <source>
        <dbReference type="Proteomes" id="UP000613401"/>
    </source>
</evidence>
<reference evidence="2" key="1">
    <citation type="journal article" date="2020" name="Phytopathology">
        <title>Genome sequence and comparative analysis of Colletotrichum gloeosporioides isolated from Liriodendron leaves.</title>
        <authorList>
            <person name="Fu F.F."/>
            <person name="Hao Z."/>
            <person name="Wang P."/>
            <person name="Lu Y."/>
            <person name="Xue L.J."/>
            <person name="Wei G."/>
            <person name="Tian Y."/>
            <person name="Baishi H."/>
            <person name="Xu H."/>
            <person name="Shi J."/>
            <person name="Cheng T."/>
            <person name="Wang G."/>
            <person name="Yi Y."/>
            <person name="Chen J."/>
        </authorList>
    </citation>
    <scope>NUCLEOTIDE SEQUENCE</scope>
    <source>
        <strain evidence="2">Lc1</strain>
    </source>
</reference>
<dbReference type="GeneID" id="69017584"/>
<dbReference type="EMBL" id="WVTB01000046">
    <property type="protein sequence ID" value="KAF3805180.1"/>
    <property type="molecule type" value="Genomic_DNA"/>
</dbReference>
<organism evidence="2 3">
    <name type="scientific">Colletotrichum gloeosporioides</name>
    <name type="common">Anthracnose fungus</name>
    <name type="synonym">Glomerella cingulata</name>
    <dbReference type="NCBI Taxonomy" id="474922"/>
    <lineage>
        <taxon>Eukaryota</taxon>
        <taxon>Fungi</taxon>
        <taxon>Dikarya</taxon>
        <taxon>Ascomycota</taxon>
        <taxon>Pezizomycotina</taxon>
        <taxon>Sordariomycetes</taxon>
        <taxon>Hypocreomycetidae</taxon>
        <taxon>Glomerellales</taxon>
        <taxon>Glomerellaceae</taxon>
        <taxon>Colletotrichum</taxon>
        <taxon>Colletotrichum gloeosporioides species complex</taxon>
    </lineage>
</organism>
<dbReference type="Proteomes" id="UP000613401">
    <property type="component" value="Unassembled WGS sequence"/>
</dbReference>
<feature type="region of interest" description="Disordered" evidence="1">
    <location>
        <begin position="88"/>
        <end position="110"/>
    </location>
</feature>
<dbReference type="AlphaFoldDB" id="A0A8H4CJL2"/>